<accession>A0AAV4N2G9</accession>
<keyword evidence="2" id="KW-1185">Reference proteome</keyword>
<organism evidence="1 2">
    <name type="scientific">Caerostris extrusa</name>
    <name type="common">Bark spider</name>
    <name type="synonym">Caerostris bankana</name>
    <dbReference type="NCBI Taxonomy" id="172846"/>
    <lineage>
        <taxon>Eukaryota</taxon>
        <taxon>Metazoa</taxon>
        <taxon>Ecdysozoa</taxon>
        <taxon>Arthropoda</taxon>
        <taxon>Chelicerata</taxon>
        <taxon>Arachnida</taxon>
        <taxon>Araneae</taxon>
        <taxon>Araneomorphae</taxon>
        <taxon>Entelegynae</taxon>
        <taxon>Araneoidea</taxon>
        <taxon>Araneidae</taxon>
        <taxon>Caerostris</taxon>
    </lineage>
</organism>
<dbReference type="AlphaFoldDB" id="A0AAV4N2G9"/>
<proteinExistence type="predicted"/>
<sequence length="196" mass="22331">MGHHAKHLCAVVPDFSTLLTLFNIAQLKGGTSFHTFTPSSLPQKQLINSPVIQWTGWRTPQKRGEEKKSPFFWIGRVLGNTPLPPPILKGVVVGFVYSLLGRFQKEHGISFGKGDKAWMENSGDRSGSCFHYCGFCKEEKLWIKETKKILEDGEREKKTYRGWGRDEGVSCQSIYRQNKQKIGVNPRNKRMDESET</sequence>
<dbReference type="EMBL" id="BPLR01002881">
    <property type="protein sequence ID" value="GIX78917.1"/>
    <property type="molecule type" value="Genomic_DNA"/>
</dbReference>
<dbReference type="Proteomes" id="UP001054945">
    <property type="component" value="Unassembled WGS sequence"/>
</dbReference>
<name>A0AAV4N2G9_CAEEX</name>
<protein>
    <submittedName>
        <fullName evidence="1">Uncharacterized protein</fullName>
    </submittedName>
</protein>
<reference evidence="1 2" key="1">
    <citation type="submission" date="2021-06" db="EMBL/GenBank/DDBJ databases">
        <title>Caerostris extrusa draft genome.</title>
        <authorList>
            <person name="Kono N."/>
            <person name="Arakawa K."/>
        </authorList>
    </citation>
    <scope>NUCLEOTIDE SEQUENCE [LARGE SCALE GENOMIC DNA]</scope>
</reference>
<evidence type="ECO:0000313" key="1">
    <source>
        <dbReference type="EMBL" id="GIX78917.1"/>
    </source>
</evidence>
<gene>
    <name evidence="1" type="ORF">CEXT_696671</name>
</gene>
<comment type="caution">
    <text evidence="1">The sequence shown here is derived from an EMBL/GenBank/DDBJ whole genome shotgun (WGS) entry which is preliminary data.</text>
</comment>
<evidence type="ECO:0000313" key="2">
    <source>
        <dbReference type="Proteomes" id="UP001054945"/>
    </source>
</evidence>